<reference evidence="2" key="1">
    <citation type="journal article" date="2014" name="Int. J. Syst. Evol. Microbiol.">
        <title>Complete genome of a new Firmicutes species belonging to the dominant human colonic microbiota ('Ruminococcus bicirculans') reveals two chromosomes and a selective capacity to utilize plant glucans.</title>
        <authorList>
            <consortium name="NISC Comparative Sequencing Program"/>
            <person name="Wegmann U."/>
            <person name="Louis P."/>
            <person name="Goesmann A."/>
            <person name="Henrissat B."/>
            <person name="Duncan S.H."/>
            <person name="Flint H.J."/>
        </authorList>
    </citation>
    <scope>NUCLEOTIDE SEQUENCE</scope>
    <source>
        <strain evidence="2">NBRC 107169</strain>
    </source>
</reference>
<evidence type="ECO:0008006" key="4">
    <source>
        <dbReference type="Google" id="ProtNLM"/>
    </source>
</evidence>
<keyword evidence="1" id="KW-0472">Membrane</keyword>
<sequence length="177" mass="19260">MSPKTISHLAGILGRLIWPFAIILPIVALILIGLTDEFELEVFGTNQIIVEKGQMTPGIRALLFAFAVGYFVLFCYGLFAIQKTLSEASMGQWLSAKSVVGFKQFAVATLAIVLYEAIVGPIAFALMRMQLTTGQFSFEIGVTTDFVSSLFTALVMLVAAQIFSVGQAAYEENKSFI</sequence>
<gene>
    <name evidence="2" type="ORF">GCM10007879_18310</name>
</gene>
<feature type="transmembrane region" description="Helical" evidence="1">
    <location>
        <begin position="146"/>
        <end position="170"/>
    </location>
</feature>
<reference evidence="2" key="2">
    <citation type="submission" date="2023-01" db="EMBL/GenBank/DDBJ databases">
        <title>Draft genome sequence of Maritalea porphyrae strain NBRC 107169.</title>
        <authorList>
            <person name="Sun Q."/>
            <person name="Mori K."/>
        </authorList>
    </citation>
    <scope>NUCLEOTIDE SEQUENCE</scope>
    <source>
        <strain evidence="2">NBRC 107169</strain>
    </source>
</reference>
<feature type="transmembrane region" description="Helical" evidence="1">
    <location>
        <begin position="102"/>
        <end position="126"/>
    </location>
</feature>
<protein>
    <recommendedName>
        <fullName evidence="4">DUF2975 domain-containing protein</fullName>
    </recommendedName>
</protein>
<feature type="transmembrane region" description="Helical" evidence="1">
    <location>
        <begin position="61"/>
        <end position="81"/>
    </location>
</feature>
<evidence type="ECO:0000313" key="2">
    <source>
        <dbReference type="EMBL" id="GLQ17582.1"/>
    </source>
</evidence>
<proteinExistence type="predicted"/>
<name>A0ABQ5USE5_9HYPH</name>
<evidence type="ECO:0000256" key="1">
    <source>
        <dbReference type="SAM" id="Phobius"/>
    </source>
</evidence>
<feature type="transmembrane region" description="Helical" evidence="1">
    <location>
        <begin position="12"/>
        <end position="34"/>
    </location>
</feature>
<organism evidence="2 3">
    <name type="scientific">Maritalea porphyrae</name>
    <dbReference type="NCBI Taxonomy" id="880732"/>
    <lineage>
        <taxon>Bacteria</taxon>
        <taxon>Pseudomonadati</taxon>
        <taxon>Pseudomonadota</taxon>
        <taxon>Alphaproteobacteria</taxon>
        <taxon>Hyphomicrobiales</taxon>
        <taxon>Devosiaceae</taxon>
        <taxon>Maritalea</taxon>
    </lineage>
</organism>
<dbReference type="RefSeq" id="WP_284363842.1">
    <property type="nucleotide sequence ID" value="NZ_BSNI01000002.1"/>
</dbReference>
<evidence type="ECO:0000313" key="3">
    <source>
        <dbReference type="Proteomes" id="UP001161405"/>
    </source>
</evidence>
<keyword evidence="1" id="KW-1133">Transmembrane helix</keyword>
<accession>A0ABQ5USE5</accession>
<dbReference type="Proteomes" id="UP001161405">
    <property type="component" value="Unassembled WGS sequence"/>
</dbReference>
<dbReference type="EMBL" id="BSNI01000002">
    <property type="protein sequence ID" value="GLQ17582.1"/>
    <property type="molecule type" value="Genomic_DNA"/>
</dbReference>
<keyword evidence="1" id="KW-0812">Transmembrane</keyword>
<keyword evidence="3" id="KW-1185">Reference proteome</keyword>
<comment type="caution">
    <text evidence="2">The sequence shown here is derived from an EMBL/GenBank/DDBJ whole genome shotgun (WGS) entry which is preliminary data.</text>
</comment>